<feature type="transmembrane region" description="Helical" evidence="1">
    <location>
        <begin position="73"/>
        <end position="92"/>
    </location>
</feature>
<evidence type="ECO:0000256" key="1">
    <source>
        <dbReference type="SAM" id="Phobius"/>
    </source>
</evidence>
<sequence length="297" mass="34038">MFVTKISPDEMNDRDIIILETKISPVPYSKSARPPPHLPLLLIPPPPLRASSSPLRSSSPPNPTLWTPRMPSALMLLIFFATIIVVTAHVHFDRESEYDNFMRIIADQNQKDEKERLRKYIFKPNKPDPRYHSDRHGRHFITCYSFNTTLNEKGINRRCYRRSANLHAVCHFTVDYSGQNYAQDCFDMPVESDDVCTEKCNVVRKVTPYEGNPGLFKAVGHCCCTTDNCNRDEKTILKEELQRRGKWPINWADYTTHAPSLALKEIQAQSDAIADAEAEIAAEPESRSNFMSSFNFL</sequence>
<keyword evidence="1" id="KW-0472">Membrane</keyword>
<accession>A0AAE8ZRL8</accession>
<proteinExistence type="predicted"/>
<protein>
    <submittedName>
        <fullName evidence="2">Uncharacterized protein</fullName>
    </submittedName>
</protein>
<dbReference type="EMBL" id="CP090896">
    <property type="protein sequence ID" value="ULT81681.1"/>
    <property type="molecule type" value="Genomic_DNA"/>
</dbReference>
<name>A0AAE8ZRL8_CAEBR</name>
<reference evidence="2 3" key="1">
    <citation type="submission" date="2022-05" db="EMBL/GenBank/DDBJ databases">
        <title>Chromosome-level reference genomes for two strains of Caenorhabditis briggsae: an improved platform for comparative genomics.</title>
        <authorList>
            <person name="Stevens L."/>
            <person name="Andersen E.C."/>
        </authorList>
    </citation>
    <scope>NUCLEOTIDE SEQUENCE [LARGE SCALE GENOMIC DNA]</scope>
    <source>
        <strain evidence="2">QX1410_ONT</strain>
        <tissue evidence="2">Whole-organism</tissue>
    </source>
</reference>
<keyword evidence="1" id="KW-1133">Transmembrane helix</keyword>
<keyword evidence="1" id="KW-0812">Transmembrane</keyword>
<evidence type="ECO:0000313" key="3">
    <source>
        <dbReference type="Proteomes" id="UP000827892"/>
    </source>
</evidence>
<gene>
    <name evidence="2" type="ORF">L3Y34_011572</name>
</gene>
<evidence type="ECO:0000313" key="2">
    <source>
        <dbReference type="EMBL" id="ULT81681.1"/>
    </source>
</evidence>
<organism evidence="2 3">
    <name type="scientific">Caenorhabditis briggsae</name>
    <dbReference type="NCBI Taxonomy" id="6238"/>
    <lineage>
        <taxon>Eukaryota</taxon>
        <taxon>Metazoa</taxon>
        <taxon>Ecdysozoa</taxon>
        <taxon>Nematoda</taxon>
        <taxon>Chromadorea</taxon>
        <taxon>Rhabditida</taxon>
        <taxon>Rhabditina</taxon>
        <taxon>Rhabditomorpha</taxon>
        <taxon>Rhabditoidea</taxon>
        <taxon>Rhabditidae</taxon>
        <taxon>Peloderinae</taxon>
        <taxon>Caenorhabditis</taxon>
    </lineage>
</organism>
<dbReference type="AlphaFoldDB" id="A0AAE8ZRL8"/>
<dbReference type="Proteomes" id="UP000827892">
    <property type="component" value="Chromosome X"/>
</dbReference>